<sequence length="277" mass="30781">MAFPKPRLEPVPDIEVGSDKWVERTVTCIAQLHTWLVKFGEMPEQRKEIMTCIANLSHNMSKAVRSSAANLAPAGTPNPVEELRCELRGLQQRVMAIQSSNELNQSTASLENAWESATGETSTPKRRARQSSSSSSSSSDSDDDEKTKGDTKKPAAKRLVEEEPSPAFSPVTPARKEEPAEPTTSGAAPCPVCDRIPKEFLKFRCSSCKSFWNRLVASCQKYAVDHPSYPQPCLRKEHEESRPPKCPGCRRWRYEVALLTITPDTKLPIPSVTRADK</sequence>
<dbReference type="AlphaFoldDB" id="A0A8S9X8B8"/>
<organism evidence="2 3">
    <name type="scientific">Apolygus lucorum</name>
    <name type="common">Small green plant bug</name>
    <name type="synonym">Lygocoris lucorum</name>
    <dbReference type="NCBI Taxonomy" id="248454"/>
    <lineage>
        <taxon>Eukaryota</taxon>
        <taxon>Metazoa</taxon>
        <taxon>Ecdysozoa</taxon>
        <taxon>Arthropoda</taxon>
        <taxon>Hexapoda</taxon>
        <taxon>Insecta</taxon>
        <taxon>Pterygota</taxon>
        <taxon>Neoptera</taxon>
        <taxon>Paraneoptera</taxon>
        <taxon>Hemiptera</taxon>
        <taxon>Heteroptera</taxon>
        <taxon>Panheteroptera</taxon>
        <taxon>Cimicomorpha</taxon>
        <taxon>Miridae</taxon>
        <taxon>Mirini</taxon>
        <taxon>Apolygus</taxon>
    </lineage>
</organism>
<dbReference type="EMBL" id="WIXP02000009">
    <property type="protein sequence ID" value="KAF6204769.1"/>
    <property type="molecule type" value="Genomic_DNA"/>
</dbReference>
<name>A0A8S9X8B8_APOLU</name>
<protein>
    <submittedName>
        <fullName evidence="2">Uncharacterized protein</fullName>
    </submittedName>
</protein>
<keyword evidence="3" id="KW-1185">Reference proteome</keyword>
<gene>
    <name evidence="2" type="ORF">GE061_018931</name>
</gene>
<accession>A0A8S9X8B8</accession>
<feature type="region of interest" description="Disordered" evidence="1">
    <location>
        <begin position="114"/>
        <end position="187"/>
    </location>
</feature>
<feature type="compositionally biased region" description="Basic and acidic residues" evidence="1">
    <location>
        <begin position="145"/>
        <end position="161"/>
    </location>
</feature>
<evidence type="ECO:0000313" key="3">
    <source>
        <dbReference type="Proteomes" id="UP000466442"/>
    </source>
</evidence>
<proteinExistence type="predicted"/>
<reference evidence="2" key="1">
    <citation type="journal article" date="2021" name="Mol. Ecol. Resour.">
        <title>Apolygus lucorum genome provides insights into omnivorousness and mesophyll feeding.</title>
        <authorList>
            <person name="Liu Y."/>
            <person name="Liu H."/>
            <person name="Wang H."/>
            <person name="Huang T."/>
            <person name="Liu B."/>
            <person name="Yang B."/>
            <person name="Yin L."/>
            <person name="Li B."/>
            <person name="Zhang Y."/>
            <person name="Zhang S."/>
            <person name="Jiang F."/>
            <person name="Zhang X."/>
            <person name="Ren Y."/>
            <person name="Wang B."/>
            <person name="Wang S."/>
            <person name="Lu Y."/>
            <person name="Wu K."/>
            <person name="Fan W."/>
            <person name="Wang G."/>
        </authorList>
    </citation>
    <scope>NUCLEOTIDE SEQUENCE</scope>
    <source>
        <strain evidence="2">12Hb</strain>
    </source>
</reference>
<evidence type="ECO:0000256" key="1">
    <source>
        <dbReference type="SAM" id="MobiDB-lite"/>
    </source>
</evidence>
<dbReference type="Proteomes" id="UP000466442">
    <property type="component" value="Linkage Group LG9"/>
</dbReference>
<comment type="caution">
    <text evidence="2">The sequence shown here is derived from an EMBL/GenBank/DDBJ whole genome shotgun (WGS) entry which is preliminary data.</text>
</comment>
<evidence type="ECO:0000313" key="2">
    <source>
        <dbReference type="EMBL" id="KAF6204769.1"/>
    </source>
</evidence>